<name>A0A8K1CB50_PYTOL</name>
<evidence type="ECO:0000313" key="2">
    <source>
        <dbReference type="Proteomes" id="UP000794436"/>
    </source>
</evidence>
<accession>A0A8K1CB50</accession>
<dbReference type="Proteomes" id="UP000794436">
    <property type="component" value="Unassembled WGS sequence"/>
</dbReference>
<evidence type="ECO:0000313" key="1">
    <source>
        <dbReference type="EMBL" id="TMW59875.1"/>
    </source>
</evidence>
<sequence length="248" mass="29017">MKPSVRPPVKNAARERMQAELRYLREQSVALEGELNQLSMRKHQTNYSQNAGLTNQEGLAGWRLYASEELAKRKTKESENAELKGMLEQQLVITNCLKELLRENIEREVVILPRYLSGLNSLQRFYSQFLHKIYAAYLMTDVIFDDVRTEEVSSVTGLKRRQRHGTEETYCEMYEQRRFDGEFSTVCTGLWRSVAQIFRSPSITIVESFFTNEHMVVQYRRAIEYQGRFIELCGAFIMHRFADSSLKC</sequence>
<protein>
    <submittedName>
        <fullName evidence="1">Uncharacterized protein</fullName>
    </submittedName>
</protein>
<reference evidence="1" key="1">
    <citation type="submission" date="2019-03" db="EMBL/GenBank/DDBJ databases">
        <title>Long read genome sequence of the mycoparasitic Pythium oligandrum ATCC 38472 isolated from sugarbeet rhizosphere.</title>
        <authorList>
            <person name="Gaulin E."/>
        </authorList>
    </citation>
    <scope>NUCLEOTIDE SEQUENCE</scope>
    <source>
        <strain evidence="1">ATCC 38472_TT</strain>
    </source>
</reference>
<dbReference type="EMBL" id="SPLM01000109">
    <property type="protein sequence ID" value="TMW59875.1"/>
    <property type="molecule type" value="Genomic_DNA"/>
</dbReference>
<keyword evidence="2" id="KW-1185">Reference proteome</keyword>
<comment type="caution">
    <text evidence="1">The sequence shown here is derived from an EMBL/GenBank/DDBJ whole genome shotgun (WGS) entry which is preliminary data.</text>
</comment>
<dbReference type="OrthoDB" id="104435at2759"/>
<organism evidence="1 2">
    <name type="scientific">Pythium oligandrum</name>
    <name type="common">Mycoparasitic fungus</name>
    <dbReference type="NCBI Taxonomy" id="41045"/>
    <lineage>
        <taxon>Eukaryota</taxon>
        <taxon>Sar</taxon>
        <taxon>Stramenopiles</taxon>
        <taxon>Oomycota</taxon>
        <taxon>Peronosporomycetes</taxon>
        <taxon>Pythiales</taxon>
        <taxon>Pythiaceae</taxon>
        <taxon>Pythium</taxon>
    </lineage>
</organism>
<dbReference type="AlphaFoldDB" id="A0A8K1CB50"/>
<proteinExistence type="predicted"/>
<gene>
    <name evidence="1" type="ORF">Poli38472_004944</name>
</gene>